<dbReference type="CDD" id="cd21631">
    <property type="entry name" value="RHH_CopG_NikR-like"/>
    <property type="match status" value="1"/>
</dbReference>
<dbReference type="Pfam" id="PF15919">
    <property type="entry name" value="HicB_lk_antitox"/>
    <property type="match status" value="1"/>
</dbReference>
<name>A0A6B1DXB9_9CHLR</name>
<evidence type="ECO:0000313" key="2">
    <source>
        <dbReference type="EMBL" id="MYD92051.1"/>
    </source>
</evidence>
<accession>A0A6B1DXB9</accession>
<gene>
    <name evidence="2" type="ORF">F4Y08_17260</name>
</gene>
<dbReference type="SUPFAM" id="SSF143100">
    <property type="entry name" value="TTHA1013/TTHA0281-like"/>
    <property type="match status" value="1"/>
</dbReference>
<reference evidence="2" key="1">
    <citation type="submission" date="2019-09" db="EMBL/GenBank/DDBJ databases">
        <title>Characterisation of the sponge microbiome using genome-centric metagenomics.</title>
        <authorList>
            <person name="Engelberts J.P."/>
            <person name="Robbins S.J."/>
            <person name="De Goeij J.M."/>
            <person name="Aranda M."/>
            <person name="Bell S.C."/>
            <person name="Webster N.S."/>
        </authorList>
    </citation>
    <scope>NUCLEOTIDE SEQUENCE</scope>
    <source>
        <strain evidence="2">SB0662_bin_9</strain>
    </source>
</reference>
<proteinExistence type="predicted"/>
<feature type="domain" description="HicB-like antitoxin of toxin-antitoxin system" evidence="1">
    <location>
        <begin position="3"/>
        <end position="121"/>
    </location>
</feature>
<organism evidence="2">
    <name type="scientific">Caldilineaceae bacterium SB0662_bin_9</name>
    <dbReference type="NCBI Taxonomy" id="2605258"/>
    <lineage>
        <taxon>Bacteria</taxon>
        <taxon>Bacillati</taxon>
        <taxon>Chloroflexota</taxon>
        <taxon>Caldilineae</taxon>
        <taxon>Caldilineales</taxon>
        <taxon>Caldilineaceae</taxon>
    </lineage>
</organism>
<dbReference type="GO" id="GO:0006355">
    <property type="term" value="P:regulation of DNA-templated transcription"/>
    <property type="evidence" value="ECO:0007669"/>
    <property type="project" value="InterPro"/>
</dbReference>
<dbReference type="Gene3D" id="3.30.160.250">
    <property type="match status" value="1"/>
</dbReference>
<dbReference type="InterPro" id="IPR031807">
    <property type="entry name" value="HicB-like"/>
</dbReference>
<dbReference type="SUPFAM" id="SSF47598">
    <property type="entry name" value="Ribbon-helix-helix"/>
    <property type="match status" value="1"/>
</dbReference>
<comment type="caution">
    <text evidence="2">The sequence shown here is derived from an EMBL/GenBank/DDBJ whole genome shotgun (WGS) entry which is preliminary data.</text>
</comment>
<dbReference type="InterPro" id="IPR010985">
    <property type="entry name" value="Ribbon_hlx_hlx"/>
</dbReference>
<dbReference type="EMBL" id="VXPY01000122">
    <property type="protein sequence ID" value="MYD92051.1"/>
    <property type="molecule type" value="Genomic_DNA"/>
</dbReference>
<evidence type="ECO:0000259" key="1">
    <source>
        <dbReference type="Pfam" id="PF15919"/>
    </source>
</evidence>
<protein>
    <submittedName>
        <fullName evidence="2">Ribbon-helix-helix protein, CopG family</fullName>
    </submittedName>
</protein>
<dbReference type="AlphaFoldDB" id="A0A6B1DXB9"/>
<dbReference type="InterPro" id="IPR035069">
    <property type="entry name" value="TTHA1013/TTHA0281-like"/>
</dbReference>
<sequence>MHYVAVIDKDVGSAYGVRFPDVPGCFSAADTFNEIIPNAIEALSLFFEGREIIPARSIEEVREEVAEDLATGAVLMMIPYIADRRRVVRVNLSLDQGLLDTMDEAARARGMTRSAFVAKAATREIYVPG</sequence>